<reference evidence="1" key="1">
    <citation type="submission" date="2020-07" db="EMBL/GenBank/DDBJ databases">
        <title>Multicomponent nature underlies the extraordinary mechanical properties of spider dragline silk.</title>
        <authorList>
            <person name="Kono N."/>
            <person name="Nakamura H."/>
            <person name="Mori M."/>
            <person name="Yoshida Y."/>
            <person name="Ohtoshi R."/>
            <person name="Malay A.D."/>
            <person name="Moran D.A.P."/>
            <person name="Tomita M."/>
            <person name="Numata K."/>
            <person name="Arakawa K."/>
        </authorList>
    </citation>
    <scope>NUCLEOTIDE SEQUENCE</scope>
</reference>
<comment type="caution">
    <text evidence="1">The sequence shown here is derived from an EMBL/GenBank/DDBJ whole genome shotgun (WGS) entry which is preliminary data.</text>
</comment>
<keyword evidence="2" id="KW-1185">Reference proteome</keyword>
<gene>
    <name evidence="1" type="ORF">TNCT_692461</name>
</gene>
<evidence type="ECO:0000313" key="1">
    <source>
        <dbReference type="EMBL" id="GFR28300.1"/>
    </source>
</evidence>
<accession>A0A8X6M027</accession>
<dbReference type="EMBL" id="BMAO01039013">
    <property type="protein sequence ID" value="GFR28300.1"/>
    <property type="molecule type" value="Genomic_DNA"/>
</dbReference>
<organism evidence="1 2">
    <name type="scientific">Trichonephila clavata</name>
    <name type="common">Joro spider</name>
    <name type="synonym">Nephila clavata</name>
    <dbReference type="NCBI Taxonomy" id="2740835"/>
    <lineage>
        <taxon>Eukaryota</taxon>
        <taxon>Metazoa</taxon>
        <taxon>Ecdysozoa</taxon>
        <taxon>Arthropoda</taxon>
        <taxon>Chelicerata</taxon>
        <taxon>Arachnida</taxon>
        <taxon>Araneae</taxon>
        <taxon>Araneomorphae</taxon>
        <taxon>Entelegynae</taxon>
        <taxon>Araneoidea</taxon>
        <taxon>Nephilidae</taxon>
        <taxon>Trichonephila</taxon>
    </lineage>
</organism>
<sequence>MATNGGHAVKPGVVPPSYSRIPPIYAYPPPPSPADLAAAYATALKYNSYKYGYASPAVLPPAPVSYAPLPYATPLPPSYWPAYTSVAPPPPPPPPAHAHHFIDQHFDYAHRQATIIITKRSVSSSIGKEF</sequence>
<evidence type="ECO:0000313" key="2">
    <source>
        <dbReference type="Proteomes" id="UP000887116"/>
    </source>
</evidence>
<name>A0A8X6M027_TRICU</name>
<protein>
    <submittedName>
        <fullName evidence="1">Uncharacterized protein</fullName>
    </submittedName>
</protein>
<proteinExistence type="predicted"/>
<dbReference type="AlphaFoldDB" id="A0A8X6M027"/>
<dbReference type="Proteomes" id="UP000887116">
    <property type="component" value="Unassembled WGS sequence"/>
</dbReference>